<feature type="non-terminal residue" evidence="2">
    <location>
        <position position="79"/>
    </location>
</feature>
<comment type="caution">
    <text evidence="2">The sequence shown here is derived from an EMBL/GenBank/DDBJ whole genome shotgun (WGS) entry which is preliminary data.</text>
</comment>
<sequence>AYGRKKKSEVGTSAPKQNKAQKKLKNKQEVVSSDSDKTDSDWVEFLKAYDPSKEDSDYEEEVTKEPLKTEESKKEDPKS</sequence>
<feature type="region of interest" description="Disordered" evidence="1">
    <location>
        <begin position="1"/>
        <end position="79"/>
    </location>
</feature>
<reference evidence="2 3" key="1">
    <citation type="journal article" date="2018" name="Front. Plant Sci.">
        <title>Red Clover (Trifolium pratense) and Zigzag Clover (T. medium) - A Picture of Genomic Similarities and Differences.</title>
        <authorList>
            <person name="Dluhosova J."/>
            <person name="Istvanek J."/>
            <person name="Nedelnik J."/>
            <person name="Repkova J."/>
        </authorList>
    </citation>
    <scope>NUCLEOTIDE SEQUENCE [LARGE SCALE GENOMIC DNA]</scope>
    <source>
        <strain evidence="3">cv. 10/8</strain>
        <tissue evidence="2">Leaf</tissue>
    </source>
</reference>
<accession>A0A392UKQ4</accession>
<dbReference type="EMBL" id="LXQA010854143">
    <property type="protein sequence ID" value="MCI74141.1"/>
    <property type="molecule type" value="Genomic_DNA"/>
</dbReference>
<evidence type="ECO:0000256" key="1">
    <source>
        <dbReference type="SAM" id="MobiDB-lite"/>
    </source>
</evidence>
<protein>
    <submittedName>
        <fullName evidence="2">Uncharacterized protein</fullName>
    </submittedName>
</protein>
<feature type="non-terminal residue" evidence="2">
    <location>
        <position position="1"/>
    </location>
</feature>
<dbReference type="AlphaFoldDB" id="A0A392UKQ4"/>
<proteinExistence type="predicted"/>
<organism evidence="2 3">
    <name type="scientific">Trifolium medium</name>
    <dbReference type="NCBI Taxonomy" id="97028"/>
    <lineage>
        <taxon>Eukaryota</taxon>
        <taxon>Viridiplantae</taxon>
        <taxon>Streptophyta</taxon>
        <taxon>Embryophyta</taxon>
        <taxon>Tracheophyta</taxon>
        <taxon>Spermatophyta</taxon>
        <taxon>Magnoliopsida</taxon>
        <taxon>eudicotyledons</taxon>
        <taxon>Gunneridae</taxon>
        <taxon>Pentapetalae</taxon>
        <taxon>rosids</taxon>
        <taxon>fabids</taxon>
        <taxon>Fabales</taxon>
        <taxon>Fabaceae</taxon>
        <taxon>Papilionoideae</taxon>
        <taxon>50 kb inversion clade</taxon>
        <taxon>NPAAA clade</taxon>
        <taxon>Hologalegina</taxon>
        <taxon>IRL clade</taxon>
        <taxon>Trifolieae</taxon>
        <taxon>Trifolium</taxon>
    </lineage>
</organism>
<evidence type="ECO:0000313" key="2">
    <source>
        <dbReference type="EMBL" id="MCI74141.1"/>
    </source>
</evidence>
<evidence type="ECO:0000313" key="3">
    <source>
        <dbReference type="Proteomes" id="UP000265520"/>
    </source>
</evidence>
<dbReference type="Proteomes" id="UP000265520">
    <property type="component" value="Unassembled WGS sequence"/>
</dbReference>
<feature type="compositionally biased region" description="Basic and acidic residues" evidence="1">
    <location>
        <begin position="50"/>
        <end position="79"/>
    </location>
</feature>
<name>A0A392UKQ4_9FABA</name>
<keyword evidence="3" id="KW-1185">Reference proteome</keyword>